<gene>
    <name evidence="2" type="ORF">ACFOYY_00820</name>
</gene>
<proteinExistence type="predicted"/>
<dbReference type="RefSeq" id="WP_386186837.1">
    <property type="nucleotide sequence ID" value="NZ_JBHSBC010000001.1"/>
</dbReference>
<name>A0ABV8EQN6_9ACTN</name>
<keyword evidence="3" id="KW-1185">Reference proteome</keyword>
<feature type="region of interest" description="Disordered" evidence="1">
    <location>
        <begin position="1"/>
        <end position="21"/>
    </location>
</feature>
<dbReference type="Proteomes" id="UP001595698">
    <property type="component" value="Unassembled WGS sequence"/>
</dbReference>
<organism evidence="2 3">
    <name type="scientific">Streptosporangium jomthongense</name>
    <dbReference type="NCBI Taxonomy" id="1193683"/>
    <lineage>
        <taxon>Bacteria</taxon>
        <taxon>Bacillati</taxon>
        <taxon>Actinomycetota</taxon>
        <taxon>Actinomycetes</taxon>
        <taxon>Streptosporangiales</taxon>
        <taxon>Streptosporangiaceae</taxon>
        <taxon>Streptosporangium</taxon>
    </lineage>
</organism>
<evidence type="ECO:0000256" key="1">
    <source>
        <dbReference type="SAM" id="MobiDB-lite"/>
    </source>
</evidence>
<comment type="caution">
    <text evidence="2">The sequence shown here is derived from an EMBL/GenBank/DDBJ whole genome shotgun (WGS) entry which is preliminary data.</text>
</comment>
<accession>A0ABV8EQN6</accession>
<dbReference type="EMBL" id="JBHSBC010000001">
    <property type="protein sequence ID" value="MFC3978647.1"/>
    <property type="molecule type" value="Genomic_DNA"/>
</dbReference>
<reference evidence="3" key="1">
    <citation type="journal article" date="2019" name="Int. J. Syst. Evol. Microbiol.">
        <title>The Global Catalogue of Microorganisms (GCM) 10K type strain sequencing project: providing services to taxonomists for standard genome sequencing and annotation.</title>
        <authorList>
            <consortium name="The Broad Institute Genomics Platform"/>
            <consortium name="The Broad Institute Genome Sequencing Center for Infectious Disease"/>
            <person name="Wu L."/>
            <person name="Ma J."/>
        </authorList>
    </citation>
    <scope>NUCLEOTIDE SEQUENCE [LARGE SCALE GENOMIC DNA]</scope>
    <source>
        <strain evidence="3">TBRC 7912</strain>
    </source>
</reference>
<dbReference type="InterPro" id="IPR020835">
    <property type="entry name" value="Catalase_sf"/>
</dbReference>
<protein>
    <recommendedName>
        <fullName evidence="4">Phosphodiesterase</fullName>
    </recommendedName>
</protein>
<sequence length="274" mass="27586">MRTTHTGRAAGTATGPVAGTVTGATVGTTVGTTVGATVGANVGANVGATARATLRAAAGTLARGLASARGERAVFADGATFHATLRPLDHPMFGVPALDGPGDHPALVRLSRAGLLPAPLPDVLGLAVRLPGAGGAGGDLDLLLCSALWPGLLPLPRRRFVPGVYSTILAYDRAGEPLRFLAVGHGPAAGVPAVPALLGEAVADGPLEFTLGVDGADRRPLVRLSVHTPLPDQAGDLPGFDPVLNSHPALRPSERLQATRLAAYAGSRRGRAVR</sequence>
<evidence type="ECO:0008006" key="4">
    <source>
        <dbReference type="Google" id="ProtNLM"/>
    </source>
</evidence>
<evidence type="ECO:0000313" key="2">
    <source>
        <dbReference type="EMBL" id="MFC3978647.1"/>
    </source>
</evidence>
<dbReference type="SUPFAM" id="SSF56634">
    <property type="entry name" value="Heme-dependent catalase-like"/>
    <property type="match status" value="1"/>
</dbReference>
<evidence type="ECO:0000313" key="3">
    <source>
        <dbReference type="Proteomes" id="UP001595698"/>
    </source>
</evidence>